<dbReference type="EMBL" id="AP022325">
    <property type="protein sequence ID" value="BBU47876.1"/>
    <property type="molecule type" value="Genomic_DNA"/>
</dbReference>
<keyword evidence="1" id="KW-1133">Transmembrane helix</keyword>
<keyword evidence="3" id="KW-1185">Reference proteome</keyword>
<keyword evidence="1" id="KW-0472">Membrane</keyword>
<feature type="transmembrane region" description="Helical" evidence="1">
    <location>
        <begin position="16"/>
        <end position="35"/>
    </location>
</feature>
<evidence type="ECO:0000256" key="1">
    <source>
        <dbReference type="SAM" id="Phobius"/>
    </source>
</evidence>
<organism evidence="2 3">
    <name type="scientific">Mycoplasmopsis felis</name>
    <dbReference type="NCBI Taxonomy" id="33923"/>
    <lineage>
        <taxon>Bacteria</taxon>
        <taxon>Bacillati</taxon>
        <taxon>Mycoplasmatota</taxon>
        <taxon>Mycoplasmoidales</taxon>
        <taxon>Metamycoplasmataceae</taxon>
        <taxon>Mycoplasmopsis</taxon>
    </lineage>
</organism>
<proteinExistence type="predicted"/>
<gene>
    <name evidence="2" type="ORF">JPM2_5690</name>
</gene>
<protein>
    <recommendedName>
        <fullName evidence="4">Spermidine/putrescine ABC transporter substrate-binding protein</fullName>
    </recommendedName>
</protein>
<dbReference type="AlphaFoldDB" id="A0A809SK96"/>
<name>A0A809SK96_9BACT</name>
<sequence>MEKLKNFFTLKNIKKITVLIISTIIFIFSIIIVSLKINNNFRPAFFNYKSYIAPSNEDILNKNFEYKTFNEINEFTIALNNNKAVGGIGSDFQAASLIQKNLIRKIDFKKLLKIDKEIKSKEELKTILSRIYTPIVFKHLESYDGHLGYEEDGTIKHLWEYFVPYYAQDGVVAYNTWNKTGQNYKKVITEQDLIENKKRLTSQSQNDEFKKYLKDNSLYNILNVVKEFDYKNLVITDAVRVNMLYGSSFNLKNEYNPENHTGVVTDNNFQQHINSFVKLINESTQSDLTKSRNISFNGDGQGIIASLLDPNRVDVNVAIMYNGDALDAYYSEGNGFNIKDPQTNETIELPDGSVEVIKFNENILLVDGLVIASDISESTTDILYNDLTESIFKNLGYLYNNKNIKHTLLKIYDEYLIDVLREKIVKEFVNDFSDGVLEFNEFKSKLLKLYEKTISETLNDDDLNLFRQFTEDEILTNDKLKLVFSNILNISLDNIEELKAKTSFLLSHIDFANESFEKRLNEDYPNLVNFDFINYTPANIVDYSIVRRNYFINDDNTYDLKAIDIYEITDKKKTINHKNLSGVNDKLQSLLDTYYFSTIKR</sequence>
<evidence type="ECO:0000313" key="2">
    <source>
        <dbReference type="EMBL" id="BBU47876.1"/>
    </source>
</evidence>
<dbReference type="RefSeq" id="WP_161553290.1">
    <property type="nucleotide sequence ID" value="NZ_AP022325.1"/>
</dbReference>
<dbReference type="KEGG" id="mfel:JPM2_5690"/>
<evidence type="ECO:0000313" key="3">
    <source>
        <dbReference type="Proteomes" id="UP000464317"/>
    </source>
</evidence>
<evidence type="ECO:0008006" key="4">
    <source>
        <dbReference type="Google" id="ProtNLM"/>
    </source>
</evidence>
<accession>A0A809SK96</accession>
<dbReference type="Proteomes" id="UP000464317">
    <property type="component" value="Chromosome"/>
</dbReference>
<reference evidence="2 3" key="1">
    <citation type="submission" date="2020-01" db="EMBL/GenBank/DDBJ databases">
        <title>Complete genome sequence of Mycoplasma felis strain Myco-2.</title>
        <authorList>
            <person name="Kinoshita Y."/>
            <person name="Niwa H."/>
            <person name="Uchida-Fujii E."/>
            <person name="Nukada T."/>
        </authorList>
    </citation>
    <scope>NUCLEOTIDE SEQUENCE [LARGE SCALE GENOMIC DNA]</scope>
    <source>
        <strain evidence="2 3">Myco-2</strain>
    </source>
</reference>
<keyword evidence="1" id="KW-0812">Transmembrane</keyword>